<dbReference type="GO" id="GO:0006357">
    <property type="term" value="P:regulation of transcription by RNA polymerase II"/>
    <property type="evidence" value="ECO:0007669"/>
    <property type="project" value="TreeGrafter"/>
</dbReference>
<dbReference type="PROSITE" id="PS51293">
    <property type="entry name" value="SANT"/>
    <property type="match status" value="1"/>
</dbReference>
<dbReference type="InterPro" id="IPR036388">
    <property type="entry name" value="WH-like_DNA-bd_sf"/>
</dbReference>
<evidence type="ECO:0000259" key="5">
    <source>
        <dbReference type="PROSITE" id="PS50090"/>
    </source>
</evidence>
<dbReference type="PANTHER" id="PTHR12374:SF20">
    <property type="entry name" value="TRANSCRIPTIONAL ADAPTER 2-ALPHA"/>
    <property type="match status" value="1"/>
</dbReference>
<keyword evidence="2" id="KW-0863">Zinc-finger</keyword>
<dbReference type="Pfam" id="PF22941">
    <property type="entry name" value="TADA2A-like_3rd"/>
    <property type="match status" value="1"/>
</dbReference>
<comment type="caution">
    <text evidence="8">The sequence shown here is derived from an EMBL/GenBank/DDBJ whole genome shotgun (WGS) entry which is preliminary data.</text>
</comment>
<feature type="domain" description="Myb-like" evidence="5">
    <location>
        <begin position="77"/>
        <end position="123"/>
    </location>
</feature>
<dbReference type="Pfam" id="PF25299">
    <property type="entry name" value="ZZ_ADA2"/>
    <property type="match status" value="1"/>
</dbReference>
<dbReference type="GO" id="GO:0006338">
    <property type="term" value="P:chromatin remodeling"/>
    <property type="evidence" value="ECO:0007669"/>
    <property type="project" value="TreeGrafter"/>
</dbReference>
<dbReference type="FunFam" id="1.10.10.10:FF:000087">
    <property type="entry name" value="Transcriptional adapter 2"/>
    <property type="match status" value="1"/>
</dbReference>
<dbReference type="PANTHER" id="PTHR12374">
    <property type="entry name" value="TRANSCRIPTIONAL ADAPTOR 2 ADA2 -RELATED"/>
    <property type="match status" value="1"/>
</dbReference>
<name>A0A433TEQ1_ELYCH</name>
<evidence type="ECO:0000313" key="9">
    <source>
        <dbReference type="Proteomes" id="UP000271974"/>
    </source>
</evidence>
<dbReference type="InterPro" id="IPR007526">
    <property type="entry name" value="SWIRM"/>
</dbReference>
<reference evidence="8 9" key="1">
    <citation type="submission" date="2019-01" db="EMBL/GenBank/DDBJ databases">
        <title>A draft genome assembly of the solar-powered sea slug Elysia chlorotica.</title>
        <authorList>
            <person name="Cai H."/>
            <person name="Li Q."/>
            <person name="Fang X."/>
            <person name="Li J."/>
            <person name="Curtis N.E."/>
            <person name="Altenburger A."/>
            <person name="Shibata T."/>
            <person name="Feng M."/>
            <person name="Maeda T."/>
            <person name="Schwartz J.A."/>
            <person name="Shigenobu S."/>
            <person name="Lundholm N."/>
            <person name="Nishiyama T."/>
            <person name="Yang H."/>
            <person name="Hasebe M."/>
            <person name="Li S."/>
            <person name="Pierce S.K."/>
            <person name="Wang J."/>
        </authorList>
    </citation>
    <scope>NUCLEOTIDE SEQUENCE [LARGE SCALE GENOMIC DNA]</scope>
    <source>
        <strain evidence="8">EC2010</strain>
        <tissue evidence="8">Whole organism of an adult</tissue>
    </source>
</reference>
<dbReference type="SUPFAM" id="SSF46689">
    <property type="entry name" value="Homeodomain-like"/>
    <property type="match status" value="2"/>
</dbReference>
<dbReference type="AlphaFoldDB" id="A0A433TEQ1"/>
<evidence type="ECO:0000259" key="7">
    <source>
        <dbReference type="PROSITE" id="PS51293"/>
    </source>
</evidence>
<dbReference type="GO" id="GO:0005634">
    <property type="term" value="C:nucleus"/>
    <property type="evidence" value="ECO:0007669"/>
    <property type="project" value="TreeGrafter"/>
</dbReference>
<keyword evidence="9" id="KW-1185">Reference proteome</keyword>
<dbReference type="PROSITE" id="PS50090">
    <property type="entry name" value="MYB_LIKE"/>
    <property type="match status" value="1"/>
</dbReference>
<dbReference type="InterPro" id="IPR000433">
    <property type="entry name" value="Znf_ZZ"/>
</dbReference>
<dbReference type="PROSITE" id="PS50934">
    <property type="entry name" value="SWIRM"/>
    <property type="match status" value="1"/>
</dbReference>
<dbReference type="GO" id="GO:0008270">
    <property type="term" value="F:zinc ion binding"/>
    <property type="evidence" value="ECO:0007669"/>
    <property type="project" value="UniProtKB-KW"/>
</dbReference>
<evidence type="ECO:0000256" key="4">
    <source>
        <dbReference type="ARBA" id="ARBA00023242"/>
    </source>
</evidence>
<dbReference type="STRING" id="188477.A0A433TEQ1"/>
<dbReference type="Proteomes" id="UP000271974">
    <property type="component" value="Unassembled WGS sequence"/>
</dbReference>
<dbReference type="Pfam" id="PF00249">
    <property type="entry name" value="Myb_DNA-binding"/>
    <property type="match status" value="1"/>
</dbReference>
<dbReference type="EMBL" id="RQTK01000414">
    <property type="protein sequence ID" value="RUS80030.1"/>
    <property type="molecule type" value="Genomic_DNA"/>
</dbReference>
<feature type="domain" description="SANT" evidence="7">
    <location>
        <begin position="75"/>
        <end position="127"/>
    </location>
</feature>
<organism evidence="8 9">
    <name type="scientific">Elysia chlorotica</name>
    <name type="common">Eastern emerald elysia</name>
    <name type="synonym">Sea slug</name>
    <dbReference type="NCBI Taxonomy" id="188477"/>
    <lineage>
        <taxon>Eukaryota</taxon>
        <taxon>Metazoa</taxon>
        <taxon>Spiralia</taxon>
        <taxon>Lophotrochozoa</taxon>
        <taxon>Mollusca</taxon>
        <taxon>Gastropoda</taxon>
        <taxon>Heterobranchia</taxon>
        <taxon>Euthyneura</taxon>
        <taxon>Panpulmonata</taxon>
        <taxon>Sacoglossa</taxon>
        <taxon>Placobranchoidea</taxon>
        <taxon>Plakobranchidae</taxon>
        <taxon>Elysia</taxon>
    </lineage>
</organism>
<evidence type="ECO:0008006" key="10">
    <source>
        <dbReference type="Google" id="ProtNLM"/>
    </source>
</evidence>
<dbReference type="SMART" id="SM00717">
    <property type="entry name" value="SANT"/>
    <property type="match status" value="1"/>
</dbReference>
<accession>A0A433TEQ1</accession>
<gene>
    <name evidence="8" type="ORF">EGW08_012200</name>
</gene>
<evidence type="ECO:0000256" key="1">
    <source>
        <dbReference type="ARBA" id="ARBA00022723"/>
    </source>
</evidence>
<keyword evidence="3" id="KW-0862">Zinc</keyword>
<keyword evidence="4" id="KW-0539">Nucleus</keyword>
<evidence type="ECO:0000256" key="3">
    <source>
        <dbReference type="ARBA" id="ARBA00022833"/>
    </source>
</evidence>
<protein>
    <recommendedName>
        <fullName evidence="10">Transcriptional adapter</fullName>
    </recommendedName>
</protein>
<dbReference type="FunFam" id="1.10.10.60:FF:000110">
    <property type="entry name" value="Transcriptional adapter"/>
    <property type="match status" value="1"/>
</dbReference>
<dbReference type="GO" id="GO:0003713">
    <property type="term" value="F:transcription coactivator activity"/>
    <property type="evidence" value="ECO:0007669"/>
    <property type="project" value="TreeGrafter"/>
</dbReference>
<evidence type="ECO:0000259" key="6">
    <source>
        <dbReference type="PROSITE" id="PS50934"/>
    </source>
</evidence>
<dbReference type="CDD" id="cd00167">
    <property type="entry name" value="SANT"/>
    <property type="match status" value="1"/>
</dbReference>
<dbReference type="GO" id="GO:0140672">
    <property type="term" value="C:ATAC complex"/>
    <property type="evidence" value="ECO:0007669"/>
    <property type="project" value="UniProtKB-ARBA"/>
</dbReference>
<dbReference type="InterPro" id="IPR017884">
    <property type="entry name" value="SANT_dom"/>
</dbReference>
<dbReference type="Gene3D" id="1.10.10.60">
    <property type="entry name" value="Homeodomain-like"/>
    <property type="match status" value="1"/>
</dbReference>
<dbReference type="InterPro" id="IPR055141">
    <property type="entry name" value="TADA2A_B-like_dom"/>
</dbReference>
<dbReference type="OrthoDB" id="270417at2759"/>
<feature type="domain" description="SWIRM" evidence="6">
    <location>
        <begin position="380"/>
        <end position="468"/>
    </location>
</feature>
<proteinExistence type="predicted"/>
<evidence type="ECO:0000313" key="8">
    <source>
        <dbReference type="EMBL" id="RUS80030.1"/>
    </source>
</evidence>
<dbReference type="InterPro" id="IPR001005">
    <property type="entry name" value="SANT/Myb"/>
</dbReference>
<dbReference type="SUPFAM" id="SSF57850">
    <property type="entry name" value="RING/U-box"/>
    <property type="match status" value="1"/>
</dbReference>
<keyword evidence="1" id="KW-0479">Metal-binding</keyword>
<dbReference type="InterPro" id="IPR009057">
    <property type="entry name" value="Homeodomain-like_sf"/>
</dbReference>
<dbReference type="GO" id="GO:0003682">
    <property type="term" value="F:chromatin binding"/>
    <property type="evidence" value="ECO:0007669"/>
    <property type="project" value="TreeGrafter"/>
</dbReference>
<evidence type="ECO:0000256" key="2">
    <source>
        <dbReference type="ARBA" id="ARBA00022771"/>
    </source>
</evidence>
<sequence>METFEEESNWDDDKMDAQFSWDCQSCGIPLEVPWVRCAVCRPALNLCPRCFCYGVEFGDHESDHAYSIVKFDFPLYEASWTAVEEMNLLEAVQEYGLGNWSAISGKMRTKTAAECEGHYFRCYVDNPQSPLPRFSDDENNTKGAPVIFKLSDNPPRPAENSTLWSEMAGYSAARGDFSDEYDNFVEIEISEIDFDKDMADSEDEASDCSSSDVALQERKETNQIVSALKLAVIDVYRNCLLERQRRKKVIRDYGLINIRKLHGIFKRRYGQNLSVEFFRPFMHLFPPMMFDKYLESLLYEKRLKSDITRLIEYRSNGITKLHAIKHFHTMRHRRSSTKAQRLLFSQVLGHVKDELSCQAWLARQGAVEGTSKVPTLPLNAAPRKPAPRLNIEGLPGYERLNPLEREFCAEVRLIPEAYLDFSRILIAECLKLGTLKLAQARTLIKIDVNKTRKLFDFLVTHGQIIKGS</sequence>
<dbReference type="Pfam" id="PF04433">
    <property type="entry name" value="SWIRM"/>
    <property type="match status" value="1"/>
</dbReference>
<dbReference type="Gene3D" id="1.10.10.10">
    <property type="entry name" value="Winged helix-like DNA-binding domain superfamily/Winged helix DNA-binding domain"/>
    <property type="match status" value="1"/>
</dbReference>